<dbReference type="SUPFAM" id="SSF47413">
    <property type="entry name" value="lambda repressor-like DNA-binding domains"/>
    <property type="match status" value="1"/>
</dbReference>
<comment type="caution">
    <text evidence="2">The sequence shown here is derived from an EMBL/GenBank/DDBJ whole genome shotgun (WGS) entry which is preliminary data.</text>
</comment>
<evidence type="ECO:0000313" key="3">
    <source>
        <dbReference type="Proteomes" id="UP000690515"/>
    </source>
</evidence>
<dbReference type="InterPro" id="IPR010982">
    <property type="entry name" value="Lambda_DNA-bd_dom_sf"/>
</dbReference>
<protein>
    <recommendedName>
        <fullName evidence="1">HTH cro/C1-type domain-containing protein</fullName>
    </recommendedName>
</protein>
<dbReference type="Gene3D" id="1.10.260.40">
    <property type="entry name" value="lambda repressor-like DNA-binding domains"/>
    <property type="match status" value="2"/>
</dbReference>
<dbReference type="PROSITE" id="PS50943">
    <property type="entry name" value="HTH_CROC1"/>
    <property type="match status" value="1"/>
</dbReference>
<keyword evidence="3" id="KW-1185">Reference proteome</keyword>
<dbReference type="Proteomes" id="UP000690515">
    <property type="component" value="Unassembled WGS sequence"/>
</dbReference>
<sequence length="154" mass="18006">MSISEKLKRRRISLGMTDLELSKKSGLTIYEYGDLESFDDELETVLDLKRLKQLLAVLQTNYFDFFEASKSNLGQFNSLVDMPRNKLIKTRREQLNKSKSELSDDIGFYEYVIDSMESEEDFLENWCIENIKQLAKALNIPVELLMFSPSERNK</sequence>
<name>A0ABS5ZK33_9GAMM</name>
<dbReference type="RefSeq" id="WP_215822517.1">
    <property type="nucleotide sequence ID" value="NZ_JAGSOY010000195.1"/>
</dbReference>
<dbReference type="EMBL" id="JAGSOY010000195">
    <property type="protein sequence ID" value="MBU2714253.1"/>
    <property type="molecule type" value="Genomic_DNA"/>
</dbReference>
<organism evidence="2 3">
    <name type="scientific">Zooshikella harenae</name>
    <dbReference type="NCBI Taxonomy" id="2827238"/>
    <lineage>
        <taxon>Bacteria</taxon>
        <taxon>Pseudomonadati</taxon>
        <taxon>Pseudomonadota</taxon>
        <taxon>Gammaproteobacteria</taxon>
        <taxon>Oceanospirillales</taxon>
        <taxon>Zooshikellaceae</taxon>
        <taxon>Zooshikella</taxon>
    </lineage>
</organism>
<reference evidence="2 3" key="1">
    <citation type="submission" date="2021-04" db="EMBL/GenBank/DDBJ databases">
        <authorList>
            <person name="Pira H."/>
            <person name="Risdian C."/>
            <person name="Wink J."/>
        </authorList>
    </citation>
    <scope>NUCLEOTIDE SEQUENCE [LARGE SCALE GENOMIC DNA]</scope>
    <source>
        <strain evidence="2 3">WH53</strain>
    </source>
</reference>
<gene>
    <name evidence="2" type="ORF">KCG35_24710</name>
</gene>
<accession>A0ABS5ZK33</accession>
<proteinExistence type="predicted"/>
<evidence type="ECO:0000259" key="1">
    <source>
        <dbReference type="PROSITE" id="PS50943"/>
    </source>
</evidence>
<evidence type="ECO:0000313" key="2">
    <source>
        <dbReference type="EMBL" id="MBU2714253.1"/>
    </source>
</evidence>
<feature type="domain" description="HTH cro/C1-type" evidence="1">
    <location>
        <begin position="128"/>
        <end position="145"/>
    </location>
</feature>
<dbReference type="SMART" id="SM00530">
    <property type="entry name" value="HTH_XRE"/>
    <property type="match status" value="2"/>
</dbReference>
<dbReference type="InterPro" id="IPR001387">
    <property type="entry name" value="Cro/C1-type_HTH"/>
</dbReference>